<feature type="non-terminal residue" evidence="2">
    <location>
        <position position="1"/>
    </location>
</feature>
<feature type="non-terminal residue" evidence="2">
    <location>
        <position position="139"/>
    </location>
</feature>
<evidence type="ECO:0000313" key="2">
    <source>
        <dbReference type="EMBL" id="GFR40694.1"/>
    </source>
</evidence>
<organism evidence="2 3">
    <name type="scientific">Astrephomene gubernaculifera</name>
    <dbReference type="NCBI Taxonomy" id="47775"/>
    <lineage>
        <taxon>Eukaryota</taxon>
        <taxon>Viridiplantae</taxon>
        <taxon>Chlorophyta</taxon>
        <taxon>core chlorophytes</taxon>
        <taxon>Chlorophyceae</taxon>
        <taxon>CS clade</taxon>
        <taxon>Chlamydomonadales</taxon>
        <taxon>Astrephomenaceae</taxon>
        <taxon>Astrephomene</taxon>
    </lineage>
</organism>
<proteinExistence type="predicted"/>
<gene>
    <name evidence="2" type="ORF">Agub_g1285</name>
</gene>
<evidence type="ECO:0000313" key="3">
    <source>
        <dbReference type="Proteomes" id="UP001054857"/>
    </source>
</evidence>
<comment type="caution">
    <text evidence="2">The sequence shown here is derived from an EMBL/GenBank/DDBJ whole genome shotgun (WGS) entry which is preliminary data.</text>
</comment>
<dbReference type="EMBL" id="BMAR01000001">
    <property type="protein sequence ID" value="GFR40694.1"/>
    <property type="molecule type" value="Genomic_DNA"/>
</dbReference>
<sequence>LSELGPDAGEQAAGGAVEAVVDCSLAVVAEAAGGAAAGPQQQQEQVEGAAAAAGAGAAAPQPQQQPPPPPSPPPPQGQQHQLQLLLSRGHGDIVLMRRRGDSVLYSNVVHPIRPRLPYTGVRPFVLEAALAHPSGDITA</sequence>
<dbReference type="AlphaFoldDB" id="A0AAD3DF63"/>
<keyword evidence="3" id="KW-1185">Reference proteome</keyword>
<dbReference type="Proteomes" id="UP001054857">
    <property type="component" value="Unassembled WGS sequence"/>
</dbReference>
<feature type="region of interest" description="Disordered" evidence="1">
    <location>
        <begin position="32"/>
        <end position="81"/>
    </location>
</feature>
<reference evidence="2 3" key="1">
    <citation type="journal article" date="2021" name="Sci. Rep.">
        <title>Genome sequencing of the multicellular alga Astrephomene provides insights into convergent evolution of germ-soma differentiation.</title>
        <authorList>
            <person name="Yamashita S."/>
            <person name="Yamamoto K."/>
            <person name="Matsuzaki R."/>
            <person name="Suzuki S."/>
            <person name="Yamaguchi H."/>
            <person name="Hirooka S."/>
            <person name="Minakuchi Y."/>
            <person name="Miyagishima S."/>
            <person name="Kawachi M."/>
            <person name="Toyoda A."/>
            <person name="Nozaki H."/>
        </authorList>
    </citation>
    <scope>NUCLEOTIDE SEQUENCE [LARGE SCALE GENOMIC DNA]</scope>
    <source>
        <strain evidence="2 3">NIES-4017</strain>
    </source>
</reference>
<feature type="compositionally biased region" description="Low complexity" evidence="1">
    <location>
        <begin position="32"/>
        <end position="62"/>
    </location>
</feature>
<protein>
    <submittedName>
        <fullName evidence="2">Uncharacterized protein</fullName>
    </submittedName>
</protein>
<name>A0AAD3DF63_9CHLO</name>
<feature type="compositionally biased region" description="Pro residues" evidence="1">
    <location>
        <begin position="63"/>
        <end position="76"/>
    </location>
</feature>
<evidence type="ECO:0000256" key="1">
    <source>
        <dbReference type="SAM" id="MobiDB-lite"/>
    </source>
</evidence>
<accession>A0AAD3DF63</accession>